<reference evidence="2 3" key="1">
    <citation type="submission" date="2018-09" db="EMBL/GenBank/DDBJ databases">
        <title>YIM 75507 draft genome.</title>
        <authorList>
            <person name="Tang S."/>
            <person name="Feng Y."/>
        </authorList>
    </citation>
    <scope>NUCLEOTIDE SEQUENCE [LARGE SCALE GENOMIC DNA]</scope>
    <source>
        <strain evidence="2 3">YIM 75507</strain>
    </source>
</reference>
<dbReference type="EMBL" id="QZEY01000035">
    <property type="protein sequence ID" value="RJL19728.1"/>
    <property type="molecule type" value="Genomic_DNA"/>
</dbReference>
<comment type="caution">
    <text evidence="2">The sequence shown here is derived from an EMBL/GenBank/DDBJ whole genome shotgun (WGS) entry which is preliminary data.</text>
</comment>
<feature type="compositionally biased region" description="Pro residues" evidence="1">
    <location>
        <begin position="146"/>
        <end position="155"/>
    </location>
</feature>
<accession>A0A3A3ZXJ7</accession>
<dbReference type="AlphaFoldDB" id="A0A3A3ZXJ7"/>
<protein>
    <submittedName>
        <fullName evidence="2">Uncharacterized protein</fullName>
    </submittedName>
</protein>
<name>A0A3A3ZXJ7_9ACTN</name>
<keyword evidence="3" id="KW-1185">Reference proteome</keyword>
<evidence type="ECO:0000256" key="1">
    <source>
        <dbReference type="SAM" id="MobiDB-lite"/>
    </source>
</evidence>
<dbReference type="Proteomes" id="UP000265768">
    <property type="component" value="Unassembled WGS sequence"/>
</dbReference>
<organism evidence="2 3">
    <name type="scientific">Bailinhaonella thermotolerans</name>
    <dbReference type="NCBI Taxonomy" id="1070861"/>
    <lineage>
        <taxon>Bacteria</taxon>
        <taxon>Bacillati</taxon>
        <taxon>Actinomycetota</taxon>
        <taxon>Actinomycetes</taxon>
        <taxon>Streptosporangiales</taxon>
        <taxon>Streptosporangiaceae</taxon>
        <taxon>Bailinhaonella</taxon>
    </lineage>
</organism>
<gene>
    <name evidence="2" type="ORF">D5H75_40085</name>
</gene>
<proteinExistence type="predicted"/>
<evidence type="ECO:0000313" key="3">
    <source>
        <dbReference type="Proteomes" id="UP000265768"/>
    </source>
</evidence>
<sequence>MGGLTAPVVACGQVWSTARVAASLAQTSPALRAAAHQIAQELADMLAARGICASVRCEPSSALVDVCPELVVRVDGRVCCWWSGQWDASGGPVWTLTHARPRGALLFSVWRIARRYEMLQARAAAATARRRRKPLGRSAGLRQRPPRPGCSPTPPRSESWGGWWSTEQPGRGT</sequence>
<feature type="region of interest" description="Disordered" evidence="1">
    <location>
        <begin position="127"/>
        <end position="173"/>
    </location>
</feature>
<evidence type="ECO:0000313" key="2">
    <source>
        <dbReference type="EMBL" id="RJL19728.1"/>
    </source>
</evidence>